<accession>A0A2I0JFK1</accession>
<proteinExistence type="predicted"/>
<evidence type="ECO:0000256" key="1">
    <source>
        <dbReference type="SAM" id="MobiDB-lite"/>
    </source>
</evidence>
<dbReference type="AlphaFoldDB" id="A0A2I0JFK1"/>
<sequence>MTPVIKRLRALSRPVCSRACPARSTAPRAVTRVRLRPTPLPARLPTSPHTRAHLAACPTRVNVHALPPERPFEDSTESPHSQTLPRLFPCIPRLGRTFSS</sequence>
<name>A0A2I0JFK1_PUNGR</name>
<dbReference type="Proteomes" id="UP000233551">
    <property type="component" value="Unassembled WGS sequence"/>
</dbReference>
<dbReference type="EMBL" id="PGOL01001727">
    <property type="protein sequence ID" value="PKI55027.1"/>
    <property type="molecule type" value="Genomic_DNA"/>
</dbReference>
<evidence type="ECO:0000313" key="3">
    <source>
        <dbReference type="Proteomes" id="UP000233551"/>
    </source>
</evidence>
<protein>
    <submittedName>
        <fullName evidence="2">Uncharacterized protein</fullName>
    </submittedName>
</protein>
<keyword evidence="3" id="KW-1185">Reference proteome</keyword>
<comment type="caution">
    <text evidence="2">The sequence shown here is derived from an EMBL/GenBank/DDBJ whole genome shotgun (WGS) entry which is preliminary data.</text>
</comment>
<gene>
    <name evidence="2" type="ORF">CRG98_024573</name>
</gene>
<feature type="region of interest" description="Disordered" evidence="1">
    <location>
        <begin position="65"/>
        <end position="86"/>
    </location>
</feature>
<evidence type="ECO:0000313" key="2">
    <source>
        <dbReference type="EMBL" id="PKI55027.1"/>
    </source>
</evidence>
<organism evidence="2 3">
    <name type="scientific">Punica granatum</name>
    <name type="common">Pomegranate</name>
    <dbReference type="NCBI Taxonomy" id="22663"/>
    <lineage>
        <taxon>Eukaryota</taxon>
        <taxon>Viridiplantae</taxon>
        <taxon>Streptophyta</taxon>
        <taxon>Embryophyta</taxon>
        <taxon>Tracheophyta</taxon>
        <taxon>Spermatophyta</taxon>
        <taxon>Magnoliopsida</taxon>
        <taxon>eudicotyledons</taxon>
        <taxon>Gunneridae</taxon>
        <taxon>Pentapetalae</taxon>
        <taxon>rosids</taxon>
        <taxon>malvids</taxon>
        <taxon>Myrtales</taxon>
        <taxon>Lythraceae</taxon>
        <taxon>Punica</taxon>
    </lineage>
</organism>
<reference evidence="2 3" key="1">
    <citation type="submission" date="2017-11" db="EMBL/GenBank/DDBJ databases">
        <title>De-novo sequencing of pomegranate (Punica granatum L.) genome.</title>
        <authorList>
            <person name="Akparov Z."/>
            <person name="Amiraslanov A."/>
            <person name="Hajiyeva S."/>
            <person name="Abbasov M."/>
            <person name="Kaur K."/>
            <person name="Hamwieh A."/>
            <person name="Solovyev V."/>
            <person name="Salamov A."/>
            <person name="Braich B."/>
            <person name="Kosarev P."/>
            <person name="Mahmoud A."/>
            <person name="Hajiyev E."/>
            <person name="Babayeva S."/>
            <person name="Izzatullayeva V."/>
            <person name="Mammadov A."/>
            <person name="Mammadov A."/>
            <person name="Sharifova S."/>
            <person name="Ojaghi J."/>
            <person name="Eynullazada K."/>
            <person name="Bayramov B."/>
            <person name="Abdulazimova A."/>
            <person name="Shahmuradov I."/>
        </authorList>
    </citation>
    <scope>NUCLEOTIDE SEQUENCE [LARGE SCALE GENOMIC DNA]</scope>
    <source>
        <strain evidence="3">cv. AG2017</strain>
        <tissue evidence="2">Leaf</tissue>
    </source>
</reference>